<dbReference type="STRING" id="1109412.BN1221_04886c"/>
<proteinExistence type="predicted"/>
<accession>A0A0G4K2L8</accession>
<evidence type="ECO:0000313" key="1">
    <source>
        <dbReference type="EMBL" id="CPR21438.1"/>
    </source>
</evidence>
<dbReference type="Proteomes" id="UP000044377">
    <property type="component" value="Unassembled WGS sequence"/>
</dbReference>
<protein>
    <submittedName>
        <fullName evidence="1">Uncharacterized protein</fullName>
    </submittedName>
</protein>
<dbReference type="EMBL" id="CGIG01000001">
    <property type="protein sequence ID" value="CPR21438.1"/>
    <property type="molecule type" value="Genomic_DNA"/>
</dbReference>
<organism evidence="1 2">
    <name type="scientific">Brenneria goodwinii</name>
    <dbReference type="NCBI Taxonomy" id="1109412"/>
    <lineage>
        <taxon>Bacteria</taxon>
        <taxon>Pseudomonadati</taxon>
        <taxon>Pseudomonadota</taxon>
        <taxon>Gammaproteobacteria</taxon>
        <taxon>Enterobacterales</taxon>
        <taxon>Pectobacteriaceae</taxon>
        <taxon>Brenneria</taxon>
    </lineage>
</organism>
<gene>
    <name evidence="1" type="ORF">BN1221_04886c</name>
</gene>
<sequence length="51" mass="5511">MNECAEAGFEVKVIFHCEGLSIARGKQTGYDDSEYYANIGQVASLGAMAKH</sequence>
<reference evidence="2" key="1">
    <citation type="submission" date="2015-01" db="EMBL/GenBank/DDBJ databases">
        <authorList>
            <person name="Paterson Steve"/>
        </authorList>
    </citation>
    <scope>NUCLEOTIDE SEQUENCE [LARGE SCALE GENOMIC DNA]</scope>
    <source>
        <strain evidence="2">OBR1</strain>
    </source>
</reference>
<name>A0A0G4K2L8_9GAMM</name>
<keyword evidence="2" id="KW-1185">Reference proteome</keyword>
<evidence type="ECO:0000313" key="2">
    <source>
        <dbReference type="Proteomes" id="UP000044377"/>
    </source>
</evidence>
<dbReference type="RefSeq" id="WP_239795091.1">
    <property type="nucleotide sequence ID" value="NZ_JAESVR010000006.1"/>
</dbReference>
<dbReference type="AlphaFoldDB" id="A0A0G4K2L8"/>